<keyword evidence="3 13" id="KW-1003">Cell membrane</keyword>
<dbReference type="GO" id="GO:0046933">
    <property type="term" value="F:proton-transporting ATP synthase activity, rotational mechanism"/>
    <property type="evidence" value="ECO:0007669"/>
    <property type="project" value="UniProtKB-UniRule"/>
</dbReference>
<dbReference type="PANTHER" id="PTHR33445:SF1">
    <property type="entry name" value="ATP SYNTHASE SUBUNIT B"/>
    <property type="match status" value="1"/>
</dbReference>
<keyword evidence="6 13" id="KW-0375">Hydrogen ion transport</keyword>
<keyword evidence="4 13" id="KW-0138">CF(0)</keyword>
<evidence type="ECO:0000256" key="4">
    <source>
        <dbReference type="ARBA" id="ARBA00022547"/>
    </source>
</evidence>
<comment type="function">
    <text evidence="11 13">F(1)F(0) ATP synthase produces ATP from ADP in the presence of a proton or sodium gradient. F-type ATPases consist of two structural domains, F(1) containing the extramembraneous catalytic core and F(0) containing the membrane proton channel, linked together by a central stalk and a peripheral stalk. During catalysis, ATP synthesis in the catalytic domain of F(1) is coupled via a rotary mechanism of the central stalk subunits to proton translocation.</text>
</comment>
<evidence type="ECO:0000256" key="2">
    <source>
        <dbReference type="ARBA" id="ARBA00022448"/>
    </source>
</evidence>
<proteinExistence type="inferred from homology"/>
<feature type="transmembrane region" description="Helical" evidence="13">
    <location>
        <begin position="6"/>
        <end position="28"/>
    </location>
</feature>
<keyword evidence="9 13" id="KW-0472">Membrane</keyword>
<evidence type="ECO:0000256" key="10">
    <source>
        <dbReference type="ARBA" id="ARBA00023310"/>
    </source>
</evidence>
<keyword evidence="8 13" id="KW-0406">Ion transport</keyword>
<evidence type="ECO:0000313" key="17">
    <source>
        <dbReference type="Proteomes" id="UP000239614"/>
    </source>
</evidence>
<keyword evidence="17" id="KW-1185">Reference proteome</keyword>
<evidence type="ECO:0000256" key="5">
    <source>
        <dbReference type="ARBA" id="ARBA00022692"/>
    </source>
</evidence>
<comment type="similarity">
    <text evidence="1 13 14">Belongs to the ATPase B chain family.</text>
</comment>
<evidence type="ECO:0000256" key="12">
    <source>
        <dbReference type="ARBA" id="ARBA00037847"/>
    </source>
</evidence>
<protein>
    <recommendedName>
        <fullName evidence="13">ATP synthase subunit b</fullName>
    </recommendedName>
    <alternativeName>
        <fullName evidence="13">ATP synthase F(0) sector subunit b</fullName>
    </alternativeName>
    <alternativeName>
        <fullName evidence="13">ATPase subunit I</fullName>
    </alternativeName>
    <alternativeName>
        <fullName evidence="13">F-type ATPase subunit b</fullName>
        <shortName evidence="13">F-ATPase subunit b</shortName>
    </alternativeName>
</protein>
<reference evidence="16 17" key="1">
    <citation type="submission" date="2018-03" db="EMBL/GenBank/DDBJ databases">
        <title>Genome sequence of Clostridium thermopalmarium DSM 5974.</title>
        <authorList>
            <person name="Poehlein A."/>
            <person name="Daniel R."/>
        </authorList>
    </citation>
    <scope>NUCLEOTIDE SEQUENCE [LARGE SCALE GENOMIC DNA]</scope>
    <source>
        <strain evidence="16 17">DSM 5974</strain>
    </source>
</reference>
<evidence type="ECO:0000256" key="15">
    <source>
        <dbReference type="SAM" id="Coils"/>
    </source>
</evidence>
<dbReference type="HAMAP" id="MF_01398">
    <property type="entry name" value="ATP_synth_b_bprime"/>
    <property type="match status" value="1"/>
</dbReference>
<evidence type="ECO:0000256" key="13">
    <source>
        <dbReference type="HAMAP-Rule" id="MF_01398"/>
    </source>
</evidence>
<evidence type="ECO:0000256" key="8">
    <source>
        <dbReference type="ARBA" id="ARBA00023065"/>
    </source>
</evidence>
<evidence type="ECO:0000256" key="7">
    <source>
        <dbReference type="ARBA" id="ARBA00022989"/>
    </source>
</evidence>
<dbReference type="InterPro" id="IPR005864">
    <property type="entry name" value="ATP_synth_F0_bsu_bac"/>
</dbReference>
<dbReference type="EMBL" id="PVXN01000053">
    <property type="protein sequence ID" value="PRR70837.1"/>
    <property type="molecule type" value="Genomic_DNA"/>
</dbReference>
<name>A0A2T0AP88_9CLOT</name>
<keyword evidence="2 13" id="KW-0813">Transport</keyword>
<evidence type="ECO:0000256" key="14">
    <source>
        <dbReference type="RuleBase" id="RU003848"/>
    </source>
</evidence>
<dbReference type="InterPro" id="IPR002146">
    <property type="entry name" value="ATP_synth_b/b'su_bac/chlpt"/>
</dbReference>
<evidence type="ECO:0000313" key="16">
    <source>
        <dbReference type="EMBL" id="PRR70837.1"/>
    </source>
</evidence>
<feature type="coiled-coil region" evidence="15">
    <location>
        <begin position="32"/>
        <end position="128"/>
    </location>
</feature>
<dbReference type="GO" id="GO:0045259">
    <property type="term" value="C:proton-transporting ATP synthase complex"/>
    <property type="evidence" value="ECO:0007669"/>
    <property type="project" value="UniProtKB-KW"/>
</dbReference>
<keyword evidence="5 13" id="KW-0812">Transmembrane</keyword>
<evidence type="ECO:0000256" key="9">
    <source>
        <dbReference type="ARBA" id="ARBA00023136"/>
    </source>
</evidence>
<evidence type="ECO:0000256" key="6">
    <source>
        <dbReference type="ARBA" id="ARBA00022781"/>
    </source>
</evidence>
<keyword evidence="15" id="KW-0175">Coiled coil</keyword>
<sequence length="160" mass="18837">MMEFTIPTFVWTIINFLLLLGILSFFLFKPVNEIINKRNESITNNIKKAEEDRQVAEKLKIENEKEYKLAKQQGKNIVEEYKQKAEKVSQEIISDAHKEAELILERAKKEIEREREKAEYEMKIKTVDLAIELSKKALEESIDEAKHRELIRDFIAKVGN</sequence>
<dbReference type="Proteomes" id="UP000239614">
    <property type="component" value="Unassembled WGS sequence"/>
</dbReference>
<keyword evidence="7 13" id="KW-1133">Transmembrane helix</keyword>
<evidence type="ECO:0000256" key="11">
    <source>
        <dbReference type="ARBA" id="ARBA00025198"/>
    </source>
</evidence>
<evidence type="ECO:0000256" key="3">
    <source>
        <dbReference type="ARBA" id="ARBA00022475"/>
    </source>
</evidence>
<dbReference type="InterPro" id="IPR050059">
    <property type="entry name" value="ATP_synthase_B_chain"/>
</dbReference>
<comment type="subunit">
    <text evidence="13">F-type ATPases have 2 components, F(1) - the catalytic core - and F(0) - the membrane proton channel. F(1) has five subunits: alpha(3), beta(3), gamma(1), delta(1), epsilon(1). F(0) has three main subunits: a(1), b(2) and c(10-14). The alpha and beta chains form an alternating ring which encloses part of the gamma chain. F(1) is attached to F(0) by a central stalk formed by the gamma and epsilon chains, while a peripheral stalk is formed by the delta and b chains.</text>
</comment>
<dbReference type="GO" id="GO:0005886">
    <property type="term" value="C:plasma membrane"/>
    <property type="evidence" value="ECO:0007669"/>
    <property type="project" value="UniProtKB-SubCell"/>
</dbReference>
<dbReference type="PANTHER" id="PTHR33445">
    <property type="entry name" value="ATP SYNTHASE SUBUNIT B', CHLOROPLASTIC"/>
    <property type="match status" value="1"/>
</dbReference>
<dbReference type="Gene3D" id="1.20.5.620">
    <property type="entry name" value="F1F0 ATP synthase subunit B, membrane domain"/>
    <property type="match status" value="1"/>
</dbReference>
<dbReference type="NCBIfam" id="NF009992">
    <property type="entry name" value="PRK13461.1"/>
    <property type="match status" value="1"/>
</dbReference>
<gene>
    <name evidence="13 16" type="primary">atpF</name>
    <name evidence="16" type="ORF">CPAL_19220</name>
</gene>
<comment type="caution">
    <text evidence="16">The sequence shown here is derived from an EMBL/GenBank/DDBJ whole genome shotgun (WGS) entry which is preliminary data.</text>
</comment>
<organism evidence="16 17">
    <name type="scientific">Clostridium thermopalmarium DSM 5974</name>
    <dbReference type="NCBI Taxonomy" id="1121340"/>
    <lineage>
        <taxon>Bacteria</taxon>
        <taxon>Bacillati</taxon>
        <taxon>Bacillota</taxon>
        <taxon>Clostridia</taxon>
        <taxon>Eubacteriales</taxon>
        <taxon>Clostridiaceae</taxon>
        <taxon>Clostridium</taxon>
    </lineage>
</organism>
<dbReference type="GO" id="GO:0012505">
    <property type="term" value="C:endomembrane system"/>
    <property type="evidence" value="ECO:0007669"/>
    <property type="project" value="UniProtKB-SubCell"/>
</dbReference>
<dbReference type="CDD" id="cd06503">
    <property type="entry name" value="ATP-synt_Fo_b"/>
    <property type="match status" value="1"/>
</dbReference>
<accession>A0A2T0AP88</accession>
<dbReference type="Pfam" id="PF00430">
    <property type="entry name" value="ATP-synt_B"/>
    <property type="match status" value="1"/>
</dbReference>
<dbReference type="AlphaFoldDB" id="A0A2T0AP88"/>
<evidence type="ECO:0000256" key="1">
    <source>
        <dbReference type="ARBA" id="ARBA00005513"/>
    </source>
</evidence>
<keyword evidence="10 13" id="KW-0066">ATP synthesis</keyword>
<dbReference type="NCBIfam" id="TIGR01144">
    <property type="entry name" value="ATP_synt_b"/>
    <property type="match status" value="1"/>
</dbReference>
<comment type="subcellular location">
    <subcellularLocation>
        <location evidence="13">Cell membrane</location>
        <topology evidence="13">Single-pass membrane protein</topology>
    </subcellularLocation>
    <subcellularLocation>
        <location evidence="12">Endomembrane system</location>
        <topology evidence="12">Single-pass membrane protein</topology>
    </subcellularLocation>
</comment>
<dbReference type="GO" id="GO:0046961">
    <property type="term" value="F:proton-transporting ATPase activity, rotational mechanism"/>
    <property type="evidence" value="ECO:0007669"/>
    <property type="project" value="TreeGrafter"/>
</dbReference>
<comment type="function">
    <text evidence="13">Component of the F(0) channel, it forms part of the peripheral stalk, linking F(1) to F(0).</text>
</comment>